<dbReference type="HOGENOM" id="CLU_1816361_0_0_1"/>
<dbReference type="Proteomes" id="UP000054321">
    <property type="component" value="Unassembled WGS sequence"/>
</dbReference>
<evidence type="ECO:0000313" key="3">
    <source>
        <dbReference type="Proteomes" id="UP000054321"/>
    </source>
</evidence>
<evidence type="ECO:0000313" key="2">
    <source>
        <dbReference type="EMBL" id="KIN04944.1"/>
    </source>
</evidence>
<keyword evidence="1" id="KW-0732">Signal</keyword>
<protein>
    <submittedName>
        <fullName evidence="2">Uncharacterized protein</fullName>
    </submittedName>
</protein>
<keyword evidence="3" id="KW-1185">Reference proteome</keyword>
<sequence length="142" mass="16256">MKPFGRFFLLLDLMYPAFAVFEMRSNPPPLLPNSFCRDFTRVFTQFGSRCTLATQFIGPSTPTTVHLQAFDINCNLIGDSASVSTQNGFDFDTQLPYVLVIDRYQNMTPPSFWYAGVGWGSDIRECWVDDDDRYVCSQIFQC</sequence>
<proteinExistence type="predicted"/>
<reference evidence="3" key="2">
    <citation type="submission" date="2015-01" db="EMBL/GenBank/DDBJ databases">
        <title>Evolutionary Origins and Diversification of the Mycorrhizal Mutualists.</title>
        <authorList>
            <consortium name="DOE Joint Genome Institute"/>
            <consortium name="Mycorrhizal Genomics Consortium"/>
            <person name="Kohler A."/>
            <person name="Kuo A."/>
            <person name="Nagy L.G."/>
            <person name="Floudas D."/>
            <person name="Copeland A."/>
            <person name="Barry K.W."/>
            <person name="Cichocki N."/>
            <person name="Veneault-Fourrey C."/>
            <person name="LaButti K."/>
            <person name="Lindquist E.A."/>
            <person name="Lipzen A."/>
            <person name="Lundell T."/>
            <person name="Morin E."/>
            <person name="Murat C."/>
            <person name="Riley R."/>
            <person name="Ohm R."/>
            <person name="Sun H."/>
            <person name="Tunlid A."/>
            <person name="Henrissat B."/>
            <person name="Grigoriev I.V."/>
            <person name="Hibbett D.S."/>
            <person name="Martin F."/>
        </authorList>
    </citation>
    <scope>NUCLEOTIDE SEQUENCE [LARGE SCALE GENOMIC DNA]</scope>
    <source>
        <strain evidence="3">Zn</strain>
    </source>
</reference>
<feature type="chain" id="PRO_5002163008" evidence="1">
    <location>
        <begin position="20"/>
        <end position="142"/>
    </location>
</feature>
<evidence type="ECO:0000256" key="1">
    <source>
        <dbReference type="SAM" id="SignalP"/>
    </source>
</evidence>
<dbReference type="InParanoid" id="A0A0C3D117"/>
<accession>A0A0C3D117</accession>
<name>A0A0C3D117_OIDMZ</name>
<gene>
    <name evidence="2" type="ORF">OIDMADRAFT_50777</name>
</gene>
<reference evidence="2 3" key="1">
    <citation type="submission" date="2014-04" db="EMBL/GenBank/DDBJ databases">
        <authorList>
            <consortium name="DOE Joint Genome Institute"/>
            <person name="Kuo A."/>
            <person name="Martino E."/>
            <person name="Perotto S."/>
            <person name="Kohler A."/>
            <person name="Nagy L.G."/>
            <person name="Floudas D."/>
            <person name="Copeland A."/>
            <person name="Barry K.W."/>
            <person name="Cichocki N."/>
            <person name="Veneault-Fourrey C."/>
            <person name="LaButti K."/>
            <person name="Lindquist E.A."/>
            <person name="Lipzen A."/>
            <person name="Lundell T."/>
            <person name="Morin E."/>
            <person name="Murat C."/>
            <person name="Sun H."/>
            <person name="Tunlid A."/>
            <person name="Henrissat B."/>
            <person name="Grigoriev I.V."/>
            <person name="Hibbett D.S."/>
            <person name="Martin F."/>
            <person name="Nordberg H.P."/>
            <person name="Cantor M.N."/>
            <person name="Hua S.X."/>
        </authorList>
    </citation>
    <scope>NUCLEOTIDE SEQUENCE [LARGE SCALE GENOMIC DNA]</scope>
    <source>
        <strain evidence="2 3">Zn</strain>
    </source>
</reference>
<dbReference type="EMBL" id="KN832872">
    <property type="protein sequence ID" value="KIN04944.1"/>
    <property type="molecule type" value="Genomic_DNA"/>
</dbReference>
<dbReference type="AlphaFoldDB" id="A0A0C3D117"/>
<organism evidence="2 3">
    <name type="scientific">Oidiodendron maius (strain Zn)</name>
    <dbReference type="NCBI Taxonomy" id="913774"/>
    <lineage>
        <taxon>Eukaryota</taxon>
        <taxon>Fungi</taxon>
        <taxon>Dikarya</taxon>
        <taxon>Ascomycota</taxon>
        <taxon>Pezizomycotina</taxon>
        <taxon>Leotiomycetes</taxon>
        <taxon>Leotiomycetes incertae sedis</taxon>
        <taxon>Myxotrichaceae</taxon>
        <taxon>Oidiodendron</taxon>
    </lineage>
</organism>
<feature type="signal peptide" evidence="1">
    <location>
        <begin position="1"/>
        <end position="19"/>
    </location>
</feature>